<keyword evidence="3" id="KW-1185">Reference proteome</keyword>
<dbReference type="SUPFAM" id="SSF55729">
    <property type="entry name" value="Acyl-CoA N-acyltransferases (Nat)"/>
    <property type="match status" value="1"/>
</dbReference>
<evidence type="ECO:0000259" key="1">
    <source>
        <dbReference type="PROSITE" id="PS51186"/>
    </source>
</evidence>
<proteinExistence type="predicted"/>
<dbReference type="Pfam" id="PF00583">
    <property type="entry name" value="Acetyltransf_1"/>
    <property type="match status" value="1"/>
</dbReference>
<dbReference type="InterPro" id="IPR000182">
    <property type="entry name" value="GNAT_dom"/>
</dbReference>
<evidence type="ECO:0000313" key="2">
    <source>
        <dbReference type="EMBL" id="KJD35427.1"/>
    </source>
</evidence>
<evidence type="ECO:0000313" key="3">
    <source>
        <dbReference type="Proteomes" id="UP000032578"/>
    </source>
</evidence>
<accession>A0A0D7WCE5</accession>
<dbReference type="PROSITE" id="PS51186">
    <property type="entry name" value="GNAT"/>
    <property type="match status" value="1"/>
</dbReference>
<dbReference type="InterPro" id="IPR016181">
    <property type="entry name" value="Acyl_CoA_acyltransferase"/>
</dbReference>
<dbReference type="RefSeq" id="WP_044632809.1">
    <property type="nucleotide sequence ID" value="NZ_JTDW01000006.1"/>
</dbReference>
<dbReference type="STRING" id="1435349.PW52_10025"/>
<dbReference type="PATRIC" id="fig|1435349.4.peg.2999"/>
<sequence length="197" mass="22808">METVLDVEKNIIIEEAKAYCELQGLQVVFTHDITHAQLQIISERTKNQAAMYHANVGMLLDRLKNGCYLIVKDGEIFGHIFAHKHVVGKFSVYERSSLWVHEQYRNNNLGLLLMDLLTKHFNKNFLISIAQGATVHHNNELLGMKYITLKDLSPVLIEVLEKLGKLRDELKYKYYVNAYFESKIGQFNKILKTKIVE</sequence>
<dbReference type="Gene3D" id="3.40.630.30">
    <property type="match status" value="1"/>
</dbReference>
<organism evidence="2 3">
    <name type="scientific">Neotamlana sedimentorum</name>
    <dbReference type="NCBI Taxonomy" id="1435349"/>
    <lineage>
        <taxon>Bacteria</taxon>
        <taxon>Pseudomonadati</taxon>
        <taxon>Bacteroidota</taxon>
        <taxon>Flavobacteriia</taxon>
        <taxon>Flavobacteriales</taxon>
        <taxon>Flavobacteriaceae</taxon>
        <taxon>Neotamlana</taxon>
    </lineage>
</organism>
<comment type="caution">
    <text evidence="2">The sequence shown here is derived from an EMBL/GenBank/DDBJ whole genome shotgun (WGS) entry which is preliminary data.</text>
</comment>
<protein>
    <recommendedName>
        <fullName evidence="1">N-acetyltransferase domain-containing protein</fullName>
    </recommendedName>
</protein>
<dbReference type="OrthoDB" id="1432791at2"/>
<name>A0A0D7WCE5_9FLAO</name>
<dbReference type="EMBL" id="JTDW01000006">
    <property type="protein sequence ID" value="KJD35427.1"/>
    <property type="molecule type" value="Genomic_DNA"/>
</dbReference>
<feature type="domain" description="N-acetyltransferase" evidence="1">
    <location>
        <begin position="28"/>
        <end position="186"/>
    </location>
</feature>
<reference evidence="2 3" key="1">
    <citation type="submission" date="2014-11" db="EMBL/GenBank/DDBJ databases">
        <title>Tamlana sedimentorum sp. nov., isolated from shallow sand sediments of the Sea of Japan.</title>
        <authorList>
            <person name="Romanenko L.A."/>
        </authorList>
    </citation>
    <scope>NUCLEOTIDE SEQUENCE [LARGE SCALE GENOMIC DNA]</scope>
    <source>
        <strain evidence="2 3">JCM 19808</strain>
    </source>
</reference>
<gene>
    <name evidence="2" type="ORF">PW52_10025</name>
</gene>
<dbReference type="Proteomes" id="UP000032578">
    <property type="component" value="Unassembled WGS sequence"/>
</dbReference>
<dbReference type="GO" id="GO:0016747">
    <property type="term" value="F:acyltransferase activity, transferring groups other than amino-acyl groups"/>
    <property type="evidence" value="ECO:0007669"/>
    <property type="project" value="InterPro"/>
</dbReference>
<dbReference type="AlphaFoldDB" id="A0A0D7WCE5"/>